<organism evidence="1 2">
    <name type="scientific">Salmonella enterica subsp. enterica serovar Poona</name>
    <dbReference type="NCBI Taxonomy" id="436295"/>
    <lineage>
        <taxon>Bacteria</taxon>
        <taxon>Pseudomonadati</taxon>
        <taxon>Pseudomonadota</taxon>
        <taxon>Gammaproteobacteria</taxon>
        <taxon>Enterobacterales</taxon>
        <taxon>Enterobacteriaceae</taxon>
        <taxon>Salmonella</taxon>
    </lineage>
</organism>
<sequence length="38" mass="4197">RARLSGRVDPKIWHGQHKYLRAGVTIGAESAHGCPSRQ</sequence>
<feature type="non-terminal residue" evidence="1">
    <location>
        <position position="1"/>
    </location>
</feature>
<protein>
    <submittedName>
        <fullName evidence="1">Vancomycin high temperature exclusion protein</fullName>
    </submittedName>
</protein>
<proteinExistence type="predicted"/>
<name>A0A659SHL7_SALET</name>
<evidence type="ECO:0000313" key="2">
    <source>
        <dbReference type="Proteomes" id="UP000297989"/>
    </source>
</evidence>
<accession>A0A659SHL7</accession>
<reference evidence="1 2" key="1">
    <citation type="submission" date="2018-03" db="EMBL/GenBank/DDBJ databases">
        <title>Non-Typhoidal Salmonella genome sequencing and assembly.</title>
        <authorList>
            <person name="Matchawe C."/>
        </authorList>
    </citation>
    <scope>NUCLEOTIDE SEQUENCE [LARGE SCALE GENOMIC DNA]</scope>
    <source>
        <strain evidence="1 2">8EV</strain>
    </source>
</reference>
<dbReference type="EMBL" id="PYKK01000011">
    <property type="protein sequence ID" value="TGD55973.1"/>
    <property type="molecule type" value="Genomic_DNA"/>
</dbReference>
<gene>
    <name evidence="1" type="ORF">C9F10_00075</name>
</gene>
<dbReference type="AlphaFoldDB" id="A0A659SHL7"/>
<dbReference type="Proteomes" id="UP000297989">
    <property type="component" value="Unassembled WGS sequence"/>
</dbReference>
<comment type="caution">
    <text evidence="1">The sequence shown here is derived from an EMBL/GenBank/DDBJ whole genome shotgun (WGS) entry which is preliminary data.</text>
</comment>
<evidence type="ECO:0000313" key="1">
    <source>
        <dbReference type="EMBL" id="TGD55973.1"/>
    </source>
</evidence>